<gene>
    <name evidence="1" type="ORF">ADS77_07510</name>
</gene>
<dbReference type="Pfam" id="PF00756">
    <property type="entry name" value="Esterase"/>
    <property type="match status" value="1"/>
</dbReference>
<dbReference type="SUPFAM" id="SSF53474">
    <property type="entry name" value="alpha/beta-Hydrolases"/>
    <property type="match status" value="1"/>
</dbReference>
<dbReference type="RefSeq" id="WP_054453719.1">
    <property type="nucleotide sequence ID" value="NZ_LHPH01000007.1"/>
</dbReference>
<comment type="caution">
    <text evidence="1">The sequence shown here is derived from an EMBL/GenBank/DDBJ whole genome shotgun (WGS) entry which is preliminary data.</text>
</comment>
<dbReference type="PATRIC" id="fig|187330.3.peg.3535"/>
<dbReference type="Proteomes" id="UP000037848">
    <property type="component" value="Unassembled WGS sequence"/>
</dbReference>
<dbReference type="InterPro" id="IPR029058">
    <property type="entry name" value="AB_hydrolase_fold"/>
</dbReference>
<dbReference type="EMBL" id="LHPH01000007">
    <property type="protein sequence ID" value="KPH63759.1"/>
    <property type="molecule type" value="Genomic_DNA"/>
</dbReference>
<keyword evidence="2" id="KW-1185">Reference proteome</keyword>
<protein>
    <submittedName>
        <fullName evidence="1">Uncharacterized protein</fullName>
    </submittedName>
</protein>
<evidence type="ECO:0000313" key="2">
    <source>
        <dbReference type="Proteomes" id="UP000037848"/>
    </source>
</evidence>
<accession>A0A0N0M0R3</accession>
<dbReference type="STRING" id="187330.AMS58_13650"/>
<sequence length="144" mass="16137">MRWLGYIRVNFNVAPFTLIEGFSTAANKALALFANYPQHYQGAIIISPALELADTAWHDKINQSLKQNLANRALYLSLGNFAGNRLYFTALQKYVSSASNHSVFEDLSQKNYLSTAVLGFNNAVEHLFADLQIVNFELFAQSDI</sequence>
<dbReference type="InterPro" id="IPR000801">
    <property type="entry name" value="Esterase-like"/>
</dbReference>
<dbReference type="AlphaFoldDB" id="A0A0N0M0R3"/>
<evidence type="ECO:0000313" key="1">
    <source>
        <dbReference type="EMBL" id="KPH63759.1"/>
    </source>
</evidence>
<name>A0A0N0M0R3_9GAMM</name>
<organism evidence="1 2">
    <name type="scientific">Pseudoalteromonas porphyrae</name>
    <dbReference type="NCBI Taxonomy" id="187330"/>
    <lineage>
        <taxon>Bacteria</taxon>
        <taxon>Pseudomonadati</taxon>
        <taxon>Pseudomonadota</taxon>
        <taxon>Gammaproteobacteria</taxon>
        <taxon>Alteromonadales</taxon>
        <taxon>Pseudoalteromonadaceae</taxon>
        <taxon>Pseudoalteromonas</taxon>
    </lineage>
</organism>
<dbReference type="OrthoDB" id="6280854at2"/>
<dbReference type="Gene3D" id="3.40.50.1820">
    <property type="entry name" value="alpha/beta hydrolase"/>
    <property type="match status" value="1"/>
</dbReference>
<proteinExistence type="predicted"/>
<reference evidence="1 2" key="1">
    <citation type="submission" date="2015-08" db="EMBL/GenBank/DDBJ databases">
        <title>Draft Genome Sequence of Pseudoalteromonas porphyrae UCD-SED14.</title>
        <authorList>
            <person name="Coil D.A."/>
            <person name="Jospin G."/>
            <person name="Lee R.D."/>
            <person name="Eisen J.A."/>
        </authorList>
    </citation>
    <scope>NUCLEOTIDE SEQUENCE [LARGE SCALE GENOMIC DNA]</scope>
    <source>
        <strain evidence="1 2">UCD-SED14</strain>
    </source>
</reference>